<evidence type="ECO:0000313" key="2">
    <source>
        <dbReference type="Proteomes" id="UP000198705"/>
    </source>
</evidence>
<gene>
    <name evidence="1" type="ORF">SAMN04487989_10415</name>
</gene>
<dbReference type="OrthoDB" id="67652at2"/>
<dbReference type="EMBL" id="FOVN01000004">
    <property type="protein sequence ID" value="SFN78894.1"/>
    <property type="molecule type" value="Genomic_DNA"/>
</dbReference>
<evidence type="ECO:0000313" key="1">
    <source>
        <dbReference type="EMBL" id="SFN78894.1"/>
    </source>
</evidence>
<dbReference type="STRING" id="649333.SAMN04487989_10415"/>
<accession>A0A1I5BW65</accession>
<protein>
    <submittedName>
        <fullName evidence="1">Pentapeptide repeat-containing protein</fullName>
    </submittedName>
</protein>
<name>A0A1I5BW65_9FLAO</name>
<dbReference type="InterPro" id="IPR052949">
    <property type="entry name" value="PA_immunity-related"/>
</dbReference>
<dbReference type="Pfam" id="PF13599">
    <property type="entry name" value="Pentapeptide_4"/>
    <property type="match status" value="1"/>
</dbReference>
<dbReference type="PANTHER" id="PTHR42999:SF1">
    <property type="entry name" value="PENTAPEPTIDE REPEAT-CONTAINING PROTEIN"/>
    <property type="match status" value="1"/>
</dbReference>
<reference evidence="2" key="1">
    <citation type="submission" date="2016-10" db="EMBL/GenBank/DDBJ databases">
        <authorList>
            <person name="Varghese N."/>
            <person name="Submissions S."/>
        </authorList>
    </citation>
    <scope>NUCLEOTIDE SEQUENCE [LARGE SCALE GENOMIC DNA]</scope>
    <source>
        <strain evidence="2">DSM 23925</strain>
    </source>
</reference>
<dbReference type="Gene3D" id="2.160.20.80">
    <property type="entry name" value="E3 ubiquitin-protein ligase SopA"/>
    <property type="match status" value="1"/>
</dbReference>
<keyword evidence="2" id="KW-1185">Reference proteome</keyword>
<dbReference type="AlphaFoldDB" id="A0A1I5BW65"/>
<dbReference type="RefSeq" id="WP_092208213.1">
    <property type="nucleotide sequence ID" value="NZ_FOVN01000004.1"/>
</dbReference>
<dbReference type="SUPFAM" id="SSF141571">
    <property type="entry name" value="Pentapeptide repeat-like"/>
    <property type="match status" value="1"/>
</dbReference>
<organism evidence="1 2">
    <name type="scientific">Bizionia echini</name>
    <dbReference type="NCBI Taxonomy" id="649333"/>
    <lineage>
        <taxon>Bacteria</taxon>
        <taxon>Pseudomonadati</taxon>
        <taxon>Bacteroidota</taxon>
        <taxon>Flavobacteriia</taxon>
        <taxon>Flavobacteriales</taxon>
        <taxon>Flavobacteriaceae</taxon>
        <taxon>Bizionia</taxon>
    </lineage>
</organism>
<dbReference type="Proteomes" id="UP000198705">
    <property type="component" value="Unassembled WGS sequence"/>
</dbReference>
<dbReference type="InterPro" id="IPR001646">
    <property type="entry name" value="5peptide_repeat"/>
</dbReference>
<dbReference type="Pfam" id="PF00805">
    <property type="entry name" value="Pentapeptide"/>
    <property type="match status" value="1"/>
</dbReference>
<sequence>MNLPFICDKTFKKQTYTINPLPKAEYNNCQFIDCEFSEAFLSYIAFTECEFINCNLSSAKVKDTSFNDVVFKGCKLQGVLFQYCNPFLLALSFENCVLNLSTFNDLKLKKTLFNSCMLKQTDFSNTDLSYSTFLKCNLEHASFYNANLSYTDFTTSQNITLNPEFSNLKSARFSSENVLGLLKCYKLIIE</sequence>
<dbReference type="PANTHER" id="PTHR42999">
    <property type="entry name" value="ANTIBIOTIC RESISTANCE PROTEIN MCBG"/>
    <property type="match status" value="1"/>
</dbReference>
<proteinExistence type="predicted"/>